<feature type="transmembrane region" description="Helical" evidence="6">
    <location>
        <begin position="127"/>
        <end position="146"/>
    </location>
</feature>
<dbReference type="GO" id="GO:0016020">
    <property type="term" value="C:membrane"/>
    <property type="evidence" value="ECO:0007669"/>
    <property type="project" value="UniProtKB-SubCell"/>
</dbReference>
<dbReference type="Proteomes" id="UP000887575">
    <property type="component" value="Unassembled WGS sequence"/>
</dbReference>
<evidence type="ECO:0000256" key="2">
    <source>
        <dbReference type="ARBA" id="ARBA00006803"/>
    </source>
</evidence>
<dbReference type="InterPro" id="IPR053286">
    <property type="entry name" value="Nematode_rcpt-like_srab"/>
</dbReference>
<dbReference type="PANTHER" id="PTHR46561">
    <property type="entry name" value="SERPENTINE RECEPTOR, CLASS AB (CLASS A-LIKE)-RELATED"/>
    <property type="match status" value="1"/>
</dbReference>
<sequence length="273" mass="31459">MIARLLVKKMTYLHENFRCLVFASCASCLIVTLSLIGFLCSQMLDLPIILHLSTNCYFFGLYGDAFTTIFMSFERGIATLKATSYEEKTNGFFFNLLLFLLPFLAAAIWMFIYDSGIIPLADLSNSLFFSLIAFLCLLETIIIFRFNKRMIVDRGNSNLSLSARFQYTENFSLSKVFLFVTANDLLTWITLAVLYYFASAMESVSLMNSSGNIYLDLGDSVYLEKCLVLYTALFISHRKFENRTRRIRPQPLHLESQLHFSHLAKLWDHHYVS</sequence>
<evidence type="ECO:0000313" key="8">
    <source>
        <dbReference type="WBParaSite" id="MBELARI_LOCUS14903"/>
    </source>
</evidence>
<dbReference type="PANTHER" id="PTHR46561:SF11">
    <property type="entry name" value="SERPENTINE RECEPTOR CLASS ALPHA_BETA-14"/>
    <property type="match status" value="1"/>
</dbReference>
<evidence type="ECO:0000313" key="7">
    <source>
        <dbReference type="Proteomes" id="UP000887575"/>
    </source>
</evidence>
<feature type="transmembrane region" description="Helical" evidence="6">
    <location>
        <begin position="176"/>
        <end position="197"/>
    </location>
</feature>
<keyword evidence="7" id="KW-1185">Reference proteome</keyword>
<name>A0AAF3J426_9BILA</name>
<feature type="transmembrane region" description="Helical" evidence="6">
    <location>
        <begin position="50"/>
        <end position="71"/>
    </location>
</feature>
<organism evidence="7 8">
    <name type="scientific">Mesorhabditis belari</name>
    <dbReference type="NCBI Taxonomy" id="2138241"/>
    <lineage>
        <taxon>Eukaryota</taxon>
        <taxon>Metazoa</taxon>
        <taxon>Ecdysozoa</taxon>
        <taxon>Nematoda</taxon>
        <taxon>Chromadorea</taxon>
        <taxon>Rhabditida</taxon>
        <taxon>Rhabditina</taxon>
        <taxon>Rhabditomorpha</taxon>
        <taxon>Rhabditoidea</taxon>
        <taxon>Rhabditidae</taxon>
        <taxon>Mesorhabditinae</taxon>
        <taxon>Mesorhabditis</taxon>
    </lineage>
</organism>
<feature type="transmembrane region" description="Helical" evidence="6">
    <location>
        <begin position="217"/>
        <end position="236"/>
    </location>
</feature>
<dbReference type="AlphaFoldDB" id="A0AAF3J426"/>
<dbReference type="Pfam" id="PF03125">
    <property type="entry name" value="Sre"/>
    <property type="match status" value="1"/>
</dbReference>
<dbReference type="GO" id="GO:0007606">
    <property type="term" value="P:sensory perception of chemical stimulus"/>
    <property type="evidence" value="ECO:0007669"/>
    <property type="project" value="InterPro"/>
</dbReference>
<keyword evidence="4 6" id="KW-1133">Transmembrane helix</keyword>
<accession>A0AAF3J426</accession>
<proteinExistence type="inferred from homology"/>
<reference evidence="8" key="1">
    <citation type="submission" date="2024-02" db="UniProtKB">
        <authorList>
            <consortium name="WormBaseParasite"/>
        </authorList>
    </citation>
    <scope>IDENTIFICATION</scope>
</reference>
<evidence type="ECO:0000256" key="1">
    <source>
        <dbReference type="ARBA" id="ARBA00004141"/>
    </source>
</evidence>
<comment type="subcellular location">
    <subcellularLocation>
        <location evidence="1">Membrane</location>
        <topology evidence="1">Multi-pass membrane protein</topology>
    </subcellularLocation>
</comment>
<evidence type="ECO:0000256" key="6">
    <source>
        <dbReference type="SAM" id="Phobius"/>
    </source>
</evidence>
<comment type="similarity">
    <text evidence="2">Belongs to the nematode receptor-like protein sre family.</text>
</comment>
<feature type="transmembrane region" description="Helical" evidence="6">
    <location>
        <begin position="20"/>
        <end position="44"/>
    </location>
</feature>
<keyword evidence="5 6" id="KW-0472">Membrane</keyword>
<dbReference type="InterPro" id="IPR004151">
    <property type="entry name" value="7TM_GPCR_serpentine_rcpt_Sre"/>
</dbReference>
<evidence type="ECO:0000256" key="3">
    <source>
        <dbReference type="ARBA" id="ARBA00022692"/>
    </source>
</evidence>
<evidence type="ECO:0000256" key="5">
    <source>
        <dbReference type="ARBA" id="ARBA00023136"/>
    </source>
</evidence>
<protein>
    <submittedName>
        <fullName evidence="8">Uncharacterized protein</fullName>
    </submittedName>
</protein>
<dbReference type="WBParaSite" id="MBELARI_LOCUS14903">
    <property type="protein sequence ID" value="MBELARI_LOCUS14903"/>
    <property type="gene ID" value="MBELARI_LOCUS14903"/>
</dbReference>
<keyword evidence="3 6" id="KW-0812">Transmembrane</keyword>
<feature type="transmembrane region" description="Helical" evidence="6">
    <location>
        <begin position="92"/>
        <end position="112"/>
    </location>
</feature>
<evidence type="ECO:0000256" key="4">
    <source>
        <dbReference type="ARBA" id="ARBA00022989"/>
    </source>
</evidence>